<reference evidence="1" key="2">
    <citation type="submission" date="2025-09" db="UniProtKB">
        <authorList>
            <consortium name="Ensembl"/>
        </authorList>
    </citation>
    <scope>IDENTIFICATION</scope>
</reference>
<evidence type="ECO:0000313" key="2">
    <source>
        <dbReference type="Proteomes" id="UP000694421"/>
    </source>
</evidence>
<accession>A0A8D0BHY3</accession>
<keyword evidence="2" id="KW-1185">Reference proteome</keyword>
<evidence type="ECO:0000313" key="1">
    <source>
        <dbReference type="Ensembl" id="ENSSMRP00000008193.1"/>
    </source>
</evidence>
<reference evidence="1" key="1">
    <citation type="submission" date="2025-08" db="UniProtKB">
        <authorList>
            <consortium name="Ensembl"/>
        </authorList>
    </citation>
    <scope>IDENTIFICATION</scope>
</reference>
<sequence>MPCICIPSLLFPISPPGRTTAGTSLLWEPWQRETDTGRQRCQGRGARDMCQTILPIHVNHFGELSVERLLNWTDTNACLAGKNPGNDAMAPTEP</sequence>
<organism evidence="1 2">
    <name type="scientific">Salvator merianae</name>
    <name type="common">Argentine black and white tegu</name>
    <name type="synonym">Tupinambis merianae</name>
    <dbReference type="NCBI Taxonomy" id="96440"/>
    <lineage>
        <taxon>Eukaryota</taxon>
        <taxon>Metazoa</taxon>
        <taxon>Chordata</taxon>
        <taxon>Craniata</taxon>
        <taxon>Vertebrata</taxon>
        <taxon>Euteleostomi</taxon>
        <taxon>Lepidosauria</taxon>
        <taxon>Squamata</taxon>
        <taxon>Bifurcata</taxon>
        <taxon>Unidentata</taxon>
        <taxon>Episquamata</taxon>
        <taxon>Laterata</taxon>
        <taxon>Teiioidea</taxon>
        <taxon>Teiidae</taxon>
        <taxon>Salvator</taxon>
    </lineage>
</organism>
<dbReference type="Proteomes" id="UP000694421">
    <property type="component" value="Unplaced"/>
</dbReference>
<dbReference type="Ensembl" id="ENSSMRT00000009566.1">
    <property type="protein sequence ID" value="ENSSMRP00000008193.1"/>
    <property type="gene ID" value="ENSSMRG00000006560.1"/>
</dbReference>
<protein>
    <submittedName>
        <fullName evidence="1">Uncharacterized protein</fullName>
    </submittedName>
</protein>
<dbReference type="AlphaFoldDB" id="A0A8D0BHY3"/>
<proteinExistence type="predicted"/>
<name>A0A8D0BHY3_SALMN</name>